<proteinExistence type="inferred from homology"/>
<dbReference type="Pfam" id="PF03178">
    <property type="entry name" value="CPSF_A"/>
    <property type="match status" value="1"/>
</dbReference>
<dbReference type="InterPro" id="IPR036322">
    <property type="entry name" value="WD40_repeat_dom_sf"/>
</dbReference>
<evidence type="ECO:0000256" key="3">
    <source>
        <dbReference type="ARBA" id="ARBA00014577"/>
    </source>
</evidence>
<dbReference type="InterPro" id="IPR018846">
    <property type="entry name" value="Beta-prop_RSE1/DDB1/CPSF1_1st"/>
</dbReference>
<comment type="function">
    <text evidence="6">Plays a role in DNA repair. May be a component of an E3 ubiquitin-protein ligase which promotes histone ubiquitination in response to UV irradiation. Histone ubiquitination may be important for subsequent DNA repair.</text>
</comment>
<dbReference type="Pfam" id="PF23726">
    <property type="entry name" value="Beta-prop_RSE1_2nd"/>
    <property type="match status" value="1"/>
</dbReference>
<evidence type="ECO:0000259" key="7">
    <source>
        <dbReference type="Pfam" id="PF03178"/>
    </source>
</evidence>
<dbReference type="eggNOG" id="KOG1897">
    <property type="taxonomic scope" value="Eukaryota"/>
</dbReference>
<evidence type="ECO:0000259" key="8">
    <source>
        <dbReference type="Pfam" id="PF10433"/>
    </source>
</evidence>
<dbReference type="InterPro" id="IPR058543">
    <property type="entry name" value="Beta-prop_RSE1/DDB1/CPSF1_2nd"/>
</dbReference>
<evidence type="ECO:0000259" key="9">
    <source>
        <dbReference type="Pfam" id="PF23726"/>
    </source>
</evidence>
<dbReference type="WBParaSite" id="Csp11.Scaffold448.g1271.t1">
    <property type="protein sequence ID" value="Csp11.Scaffold448.g1271.t1"/>
    <property type="gene ID" value="Csp11.Scaffold448.g1271"/>
</dbReference>
<dbReference type="GO" id="GO:0005634">
    <property type="term" value="C:nucleus"/>
    <property type="evidence" value="ECO:0007669"/>
    <property type="project" value="UniProtKB-SubCell"/>
</dbReference>
<accession>A0A1I7T0L8</accession>
<comment type="pathway">
    <text evidence="6">Protein modification; protein ubiquitination.</text>
</comment>
<feature type="domain" description="RSE1/DDB1/CPSF1 second beta-propeller" evidence="9">
    <location>
        <begin position="391"/>
        <end position="705"/>
    </location>
</feature>
<evidence type="ECO:0000256" key="5">
    <source>
        <dbReference type="ARBA" id="ARBA00031668"/>
    </source>
</evidence>
<dbReference type="Gene3D" id="1.10.150.910">
    <property type="match status" value="1"/>
</dbReference>
<keyword evidence="10" id="KW-1185">Reference proteome</keyword>
<evidence type="ECO:0000256" key="2">
    <source>
        <dbReference type="ARBA" id="ARBA00007453"/>
    </source>
</evidence>
<dbReference type="InterPro" id="IPR050358">
    <property type="entry name" value="RSE1/DDB1/CFT1"/>
</dbReference>
<name>A0A1I7T0L8_9PELO</name>
<protein>
    <recommendedName>
        <fullName evidence="3 6">DNA damage-binding protein 1</fullName>
    </recommendedName>
    <alternativeName>
        <fullName evidence="5 6">Damage-specific DNA-binding protein 1</fullName>
    </alternativeName>
</protein>
<dbReference type="STRING" id="1561998.A0A1I7T0L8"/>
<keyword evidence="6" id="KW-0963">Cytoplasm</keyword>
<dbReference type="GO" id="GO:0003676">
    <property type="term" value="F:nucleic acid binding"/>
    <property type="evidence" value="ECO:0007669"/>
    <property type="project" value="InterPro"/>
</dbReference>
<dbReference type="AlphaFoldDB" id="A0A1I7T0L8"/>
<dbReference type="Proteomes" id="UP000095282">
    <property type="component" value="Unplaced"/>
</dbReference>
<dbReference type="InterPro" id="IPR004871">
    <property type="entry name" value="RSE1/DDB1/CPSF1_C"/>
</dbReference>
<dbReference type="UniPathway" id="UPA00143"/>
<dbReference type="GO" id="GO:0016567">
    <property type="term" value="P:protein ubiquitination"/>
    <property type="evidence" value="ECO:0007669"/>
    <property type="project" value="UniProtKB-UniPathway"/>
</dbReference>
<sequence length="1134" mass="125857">MPISYCVSAKKASVVVESVVGNFTGNDHVNLLVARGNRIEVKLVAPEGLKNLCEIPIYGQVLTMALVKGKRDTRHSLVVITEKWHMAILAHRDGKTITRAAGSIADQTGRAADNLFSLTIHRNGLIAIRAFEGSVKMIQWESGTDLRHFNVRFDYPNVSDFKFIDTGEDDVYRVAFIFDDDHGKHLQFSDLNMQEKEFHTHLRQASIAADSSFLIPVPSPISGVIVLGPNSVLYKSSEHDGDVVPYTCSLLDDTVFTCHSIVDRSGERFLLSDIDGRLMMMLLNVAEGSSGRSVKDIRIDYLGETSIADSVNYIDNGVVFIGSRLGDSQLIRLMNVPNGESYIVVLETYSNIGPIRDMIMVESDGQPQLVTCSGAEKDGSLRVIRNGIGIDELASVDLAGVVGIFPIRLNSTSDNYIIVSLAEDTHVLQITGEELEEVQILQIDTDIPTMFAATLFGPDNSGIVLQVTEKQVRLMSSDGRSQFWEPTNGEAISKVSANTVHGQVIVAARDFVYCLSCIVDEKGELEIRLLAEKQCHEEIACLDISNEGDNSTNPATFLVLTLWRTFSMEILQLPDLKTVCQTDLPSKIVPRSIVATCIEDVHYLLVAFGDGALVYYVFDIVTGTHGEPKKSSVGTRPPSLHRVRNKNRQHLFVCSDRPVIIFSSSKKLVFSNVNVKVVNTVCSLSSRAYRDCLVISDGSSMVFGTVDDIQKIHVRSIPMGESVLRVAYQKTTGTYGVCSSRTESKYERVFASKNAVATSQSKPKINTTRTDINDTSRPSFSSFMILDQNTFQVLHSHEFAQYETAVSVISGQLSNDSNTYYIVGTGLIYPDEIETKIGRLIVFEVDDVERTKLRLVQDLVVRGSPLAIRILNGKIIAAINSSVRMFEWTAEKELRLECSNFNNVCALDLKVLNEEVAVADVMRSVSLLSYRVMEGNFDEYAKDWNSEWMVTCEFITAESILGGEAHLNLFTVEIDKSRPITDDGRYVLESTGFWYIGELPKVMVKATLVAQPDDISIEYSQPIMFGTNQGTIGMVVQIDDKWKKFLVAIEKAIADSEKNSMHIEHSTYRTFVFDKRQEPPSGFVDGDLIESILDMDRSAAIEILGKVSDKGWDPSLPTDPIEILKVIEDLARMH</sequence>
<evidence type="ECO:0000256" key="4">
    <source>
        <dbReference type="ARBA" id="ARBA00023242"/>
    </source>
</evidence>
<dbReference type="PANTHER" id="PTHR10644">
    <property type="entry name" value="DNA REPAIR/RNA PROCESSING CPSF FAMILY"/>
    <property type="match status" value="1"/>
</dbReference>
<dbReference type="SUPFAM" id="SSF50998">
    <property type="entry name" value="Quinoprotein alcohol dehydrogenase-like"/>
    <property type="match status" value="1"/>
</dbReference>
<dbReference type="Pfam" id="PF10433">
    <property type="entry name" value="Beta-prop_RSE1_1st"/>
    <property type="match status" value="1"/>
</dbReference>
<feature type="domain" description="RSE1/DDB1/CPSF1 first beta-propeller" evidence="8">
    <location>
        <begin position="15"/>
        <end position="345"/>
    </location>
</feature>
<keyword evidence="4 6" id="KW-0539">Nucleus</keyword>
<comment type="similarity">
    <text evidence="2 6">Belongs to the DDB1 family.</text>
</comment>
<evidence type="ECO:0000256" key="1">
    <source>
        <dbReference type="ARBA" id="ARBA00004123"/>
    </source>
</evidence>
<dbReference type="InterPro" id="IPR015943">
    <property type="entry name" value="WD40/YVTN_repeat-like_dom_sf"/>
</dbReference>
<dbReference type="GO" id="GO:0005737">
    <property type="term" value="C:cytoplasm"/>
    <property type="evidence" value="ECO:0007669"/>
    <property type="project" value="UniProtKB-SubCell"/>
</dbReference>
<evidence type="ECO:0000256" key="6">
    <source>
        <dbReference type="RuleBase" id="RU368023"/>
    </source>
</evidence>
<reference evidence="11" key="1">
    <citation type="submission" date="2016-11" db="UniProtKB">
        <authorList>
            <consortium name="WormBaseParasite"/>
        </authorList>
    </citation>
    <scope>IDENTIFICATION</scope>
</reference>
<organism evidence="10 11">
    <name type="scientific">Caenorhabditis tropicalis</name>
    <dbReference type="NCBI Taxonomy" id="1561998"/>
    <lineage>
        <taxon>Eukaryota</taxon>
        <taxon>Metazoa</taxon>
        <taxon>Ecdysozoa</taxon>
        <taxon>Nematoda</taxon>
        <taxon>Chromadorea</taxon>
        <taxon>Rhabditida</taxon>
        <taxon>Rhabditina</taxon>
        <taxon>Rhabditomorpha</taxon>
        <taxon>Rhabditoidea</taxon>
        <taxon>Rhabditidae</taxon>
        <taxon>Peloderinae</taxon>
        <taxon>Caenorhabditis</taxon>
    </lineage>
</organism>
<feature type="domain" description="RSE1/DDB1/CPSF1 C-terminal" evidence="7">
    <location>
        <begin position="781"/>
        <end position="1094"/>
    </location>
</feature>
<dbReference type="Gene3D" id="2.130.10.10">
    <property type="entry name" value="YVTN repeat-like/Quinoprotein amine dehydrogenase"/>
    <property type="match status" value="3"/>
</dbReference>
<comment type="subcellular location">
    <subcellularLocation>
        <location evidence="6">Cytoplasm</location>
    </subcellularLocation>
    <subcellularLocation>
        <location evidence="1 6">Nucleus</location>
    </subcellularLocation>
</comment>
<dbReference type="InterPro" id="IPR011047">
    <property type="entry name" value="Quinoprotein_ADH-like_sf"/>
</dbReference>
<dbReference type="GO" id="GO:0043161">
    <property type="term" value="P:proteasome-mediated ubiquitin-dependent protein catabolic process"/>
    <property type="evidence" value="ECO:0007669"/>
    <property type="project" value="UniProtKB-UniRule"/>
</dbReference>
<evidence type="ECO:0000313" key="11">
    <source>
        <dbReference type="WBParaSite" id="Csp11.Scaffold448.g1271.t1"/>
    </source>
</evidence>
<dbReference type="SUPFAM" id="SSF50978">
    <property type="entry name" value="WD40 repeat-like"/>
    <property type="match status" value="1"/>
</dbReference>
<evidence type="ECO:0000313" key="10">
    <source>
        <dbReference type="Proteomes" id="UP000095282"/>
    </source>
</evidence>